<sequence length="190" mass="21664">MEERPIAFNLLHKDELEYEVIIRGDKPTYNVSALRAQVRSLNKDIPTDEIATCDLDVNSEIGTIKNKLESLHTLCSDAAYKPPSIRVLNRIQALSHHLYHRLSRLSPDGDQMLTVKTFADRLNKMLLKCDNILHNFKSSAVATTQPNPTADELPRLDSYDRYSAIHTLNLKFNGKTCVKAFIQRLEELCQ</sequence>
<proteinExistence type="predicted"/>
<gene>
    <name evidence="1" type="ORF">APLA_LOCUS12317</name>
</gene>
<dbReference type="AlphaFoldDB" id="A0A8S1APJ1"/>
<dbReference type="OrthoDB" id="7432314at2759"/>
<name>A0A8S1APJ1_ARCPL</name>
<accession>A0A8S1APJ1</accession>
<organism evidence="1 2">
    <name type="scientific">Arctia plantaginis</name>
    <name type="common">Wood tiger moth</name>
    <name type="synonym">Phalaena plantaginis</name>
    <dbReference type="NCBI Taxonomy" id="874455"/>
    <lineage>
        <taxon>Eukaryota</taxon>
        <taxon>Metazoa</taxon>
        <taxon>Ecdysozoa</taxon>
        <taxon>Arthropoda</taxon>
        <taxon>Hexapoda</taxon>
        <taxon>Insecta</taxon>
        <taxon>Pterygota</taxon>
        <taxon>Neoptera</taxon>
        <taxon>Endopterygota</taxon>
        <taxon>Lepidoptera</taxon>
        <taxon>Glossata</taxon>
        <taxon>Ditrysia</taxon>
        <taxon>Noctuoidea</taxon>
        <taxon>Erebidae</taxon>
        <taxon>Arctiinae</taxon>
        <taxon>Arctia</taxon>
    </lineage>
</organism>
<comment type="caution">
    <text evidence="1">The sequence shown here is derived from an EMBL/GenBank/DDBJ whole genome shotgun (WGS) entry which is preliminary data.</text>
</comment>
<reference evidence="1 2" key="1">
    <citation type="submission" date="2020-04" db="EMBL/GenBank/DDBJ databases">
        <authorList>
            <person name="Wallbank WR R."/>
            <person name="Pardo Diaz C."/>
            <person name="Kozak K."/>
            <person name="Martin S."/>
            <person name="Jiggins C."/>
            <person name="Moest M."/>
            <person name="Warren A I."/>
            <person name="Byers J.R.P. K."/>
            <person name="Montejo-Kovacevich G."/>
            <person name="Yen C E."/>
        </authorList>
    </citation>
    <scope>NUCLEOTIDE SEQUENCE [LARGE SCALE GENOMIC DNA]</scope>
</reference>
<evidence type="ECO:0000313" key="2">
    <source>
        <dbReference type="Proteomes" id="UP000494256"/>
    </source>
</evidence>
<evidence type="ECO:0000313" key="1">
    <source>
        <dbReference type="EMBL" id="CAB3248288.1"/>
    </source>
</evidence>
<dbReference type="Proteomes" id="UP000494256">
    <property type="component" value="Unassembled WGS sequence"/>
</dbReference>
<dbReference type="EMBL" id="CADEBD010000338">
    <property type="protein sequence ID" value="CAB3248288.1"/>
    <property type="molecule type" value="Genomic_DNA"/>
</dbReference>
<protein>
    <submittedName>
        <fullName evidence="1">Uncharacterized protein</fullName>
    </submittedName>
</protein>